<reference evidence="1" key="1">
    <citation type="submission" date="2020-05" db="EMBL/GenBank/DDBJ databases">
        <title>Phylogenomic resolution of chytrid fungi.</title>
        <authorList>
            <person name="Stajich J.E."/>
            <person name="Amses K."/>
            <person name="Simmons R."/>
            <person name="Seto K."/>
            <person name="Myers J."/>
            <person name="Bonds A."/>
            <person name="Quandt C.A."/>
            <person name="Barry K."/>
            <person name="Liu P."/>
            <person name="Grigoriev I."/>
            <person name="Longcore J.E."/>
            <person name="James T.Y."/>
        </authorList>
    </citation>
    <scope>NUCLEOTIDE SEQUENCE</scope>
    <source>
        <strain evidence="1">JEL0513</strain>
    </source>
</reference>
<evidence type="ECO:0000313" key="1">
    <source>
        <dbReference type="EMBL" id="KAJ3128629.1"/>
    </source>
</evidence>
<name>A0AAD5T647_9FUNG</name>
<protein>
    <submittedName>
        <fullName evidence="1">Uncharacterized protein</fullName>
    </submittedName>
</protein>
<gene>
    <name evidence="1" type="ORF">HK100_009065</name>
</gene>
<comment type="caution">
    <text evidence="1">The sequence shown here is derived from an EMBL/GenBank/DDBJ whole genome shotgun (WGS) entry which is preliminary data.</text>
</comment>
<dbReference type="Proteomes" id="UP001211907">
    <property type="component" value="Unassembled WGS sequence"/>
</dbReference>
<keyword evidence="2" id="KW-1185">Reference proteome</keyword>
<proteinExistence type="predicted"/>
<evidence type="ECO:0000313" key="2">
    <source>
        <dbReference type="Proteomes" id="UP001211907"/>
    </source>
</evidence>
<accession>A0AAD5T647</accession>
<sequence length="84" mass="9512">MSLSYDATGPVARFIHPSMLSVEEALRWTKVLDTFHSPLIVQNVKDVGPQSILAAARYAILDSLVDTHVRKNRETWLVVFVLNY</sequence>
<dbReference type="EMBL" id="JADGJH010000455">
    <property type="protein sequence ID" value="KAJ3128629.1"/>
    <property type="molecule type" value="Genomic_DNA"/>
</dbReference>
<dbReference type="AlphaFoldDB" id="A0AAD5T647"/>
<organism evidence="1 2">
    <name type="scientific">Physocladia obscura</name>
    <dbReference type="NCBI Taxonomy" id="109957"/>
    <lineage>
        <taxon>Eukaryota</taxon>
        <taxon>Fungi</taxon>
        <taxon>Fungi incertae sedis</taxon>
        <taxon>Chytridiomycota</taxon>
        <taxon>Chytridiomycota incertae sedis</taxon>
        <taxon>Chytridiomycetes</taxon>
        <taxon>Chytridiales</taxon>
        <taxon>Chytriomycetaceae</taxon>
        <taxon>Physocladia</taxon>
    </lineage>
</organism>